<accession>A0A2W5VU23</accession>
<dbReference type="GO" id="GO:0008757">
    <property type="term" value="F:S-adenosylmethionine-dependent methyltransferase activity"/>
    <property type="evidence" value="ECO:0007669"/>
    <property type="project" value="InterPro"/>
</dbReference>
<comment type="caution">
    <text evidence="2">The sequence shown here is derived from an EMBL/GenBank/DDBJ whole genome shotgun (WGS) entry which is preliminary data.</text>
</comment>
<dbReference type="Pfam" id="PF08241">
    <property type="entry name" value="Methyltransf_11"/>
    <property type="match status" value="1"/>
</dbReference>
<keyword evidence="2" id="KW-0489">Methyltransferase</keyword>
<evidence type="ECO:0000259" key="1">
    <source>
        <dbReference type="Pfam" id="PF08241"/>
    </source>
</evidence>
<dbReference type="CDD" id="cd02440">
    <property type="entry name" value="AdoMet_MTases"/>
    <property type="match status" value="1"/>
</dbReference>
<dbReference type="Proteomes" id="UP000249061">
    <property type="component" value="Unassembled WGS sequence"/>
</dbReference>
<protein>
    <submittedName>
        <fullName evidence="2">Class I SAM-dependent methyltransferase</fullName>
    </submittedName>
</protein>
<dbReference type="PANTHER" id="PTHR43591:SF24">
    <property type="entry name" value="2-METHOXY-6-POLYPRENYL-1,4-BENZOQUINOL METHYLASE, MITOCHONDRIAL"/>
    <property type="match status" value="1"/>
</dbReference>
<dbReference type="AlphaFoldDB" id="A0A2W5VU23"/>
<evidence type="ECO:0000313" key="3">
    <source>
        <dbReference type="Proteomes" id="UP000249061"/>
    </source>
</evidence>
<keyword evidence="2" id="KW-0808">Transferase</keyword>
<gene>
    <name evidence="2" type="ORF">DI536_11935</name>
</gene>
<feature type="domain" description="Methyltransferase type 11" evidence="1">
    <location>
        <begin position="114"/>
        <end position="210"/>
    </location>
</feature>
<dbReference type="InterPro" id="IPR029063">
    <property type="entry name" value="SAM-dependent_MTases_sf"/>
</dbReference>
<dbReference type="PANTHER" id="PTHR43591">
    <property type="entry name" value="METHYLTRANSFERASE"/>
    <property type="match status" value="1"/>
</dbReference>
<dbReference type="GO" id="GO:0032259">
    <property type="term" value="P:methylation"/>
    <property type="evidence" value="ECO:0007669"/>
    <property type="project" value="UniProtKB-KW"/>
</dbReference>
<name>A0A2W5VU23_9BACT</name>
<dbReference type="InterPro" id="IPR013216">
    <property type="entry name" value="Methyltransf_11"/>
</dbReference>
<reference evidence="2 3" key="1">
    <citation type="submission" date="2017-08" db="EMBL/GenBank/DDBJ databases">
        <title>Infants hospitalized years apart are colonized by the same room-sourced microbial strains.</title>
        <authorList>
            <person name="Brooks B."/>
            <person name="Olm M.R."/>
            <person name="Firek B.A."/>
            <person name="Baker R."/>
            <person name="Thomas B.C."/>
            <person name="Morowitz M.J."/>
            <person name="Banfield J.F."/>
        </authorList>
    </citation>
    <scope>NUCLEOTIDE SEQUENCE [LARGE SCALE GENOMIC DNA]</scope>
    <source>
        <strain evidence="2">S2_003_000_R2_14</strain>
    </source>
</reference>
<evidence type="ECO:0000313" key="2">
    <source>
        <dbReference type="EMBL" id="PZR14051.1"/>
    </source>
</evidence>
<proteinExistence type="predicted"/>
<organism evidence="2 3">
    <name type="scientific">Archangium gephyra</name>
    <dbReference type="NCBI Taxonomy" id="48"/>
    <lineage>
        <taxon>Bacteria</taxon>
        <taxon>Pseudomonadati</taxon>
        <taxon>Myxococcota</taxon>
        <taxon>Myxococcia</taxon>
        <taxon>Myxococcales</taxon>
        <taxon>Cystobacterineae</taxon>
        <taxon>Archangiaceae</taxon>
        <taxon>Archangium</taxon>
    </lineage>
</organism>
<dbReference type="SUPFAM" id="SSF53335">
    <property type="entry name" value="S-adenosyl-L-methionine-dependent methyltransferases"/>
    <property type="match status" value="1"/>
</dbReference>
<dbReference type="Gene3D" id="3.40.50.150">
    <property type="entry name" value="Vaccinia Virus protein VP39"/>
    <property type="match status" value="1"/>
</dbReference>
<sequence>MRRRTLDLLRCPKCHAGSLVPDAPVADRAMMFGPARCIGCGSLFPVHDGLIDFVGNRKKSSTLQRAMEHPWVARSWERYVRPAVDTVLTRGRLDQDSEYTVLRNLIDAVPGPVLDLGCGAGLVLRRLSRDFPNVPVIGLDVSRPMLEEAISQVRENAEAADFVRAQAPELPFNDASLGAVVAVGFIHFVDDLTALLREVARVLKPGGRFVATTYESTGATKKVHERAGLHPRSEAELQDDARRAGLVAFERVRVPPFLLWKAERP</sequence>
<dbReference type="EMBL" id="QFQP01000008">
    <property type="protein sequence ID" value="PZR14051.1"/>
    <property type="molecule type" value="Genomic_DNA"/>
</dbReference>